<dbReference type="RefSeq" id="XP_016513733.1">
    <property type="nucleotide sequence ID" value="XM_016658247.1"/>
</dbReference>
<dbReference type="OMA" id="DEIFLRW"/>
<dbReference type="KEGG" id="nta:107830625"/>
<evidence type="ECO:0000259" key="1">
    <source>
        <dbReference type="Pfam" id="PF14111"/>
    </source>
</evidence>
<dbReference type="PaxDb" id="4097-A0A1S4DK15"/>
<dbReference type="Pfam" id="PF14111">
    <property type="entry name" value="DUF4283"/>
    <property type="match status" value="1"/>
</dbReference>
<protein>
    <submittedName>
        <fullName evidence="2">Uncharacterized protein isoform X1</fullName>
    </submittedName>
</protein>
<proteinExistence type="predicted"/>
<feature type="domain" description="DUF4283" evidence="1">
    <location>
        <begin position="180"/>
        <end position="259"/>
    </location>
</feature>
<evidence type="ECO:0000313" key="2">
    <source>
        <dbReference type="RefSeq" id="XP_016513733.1"/>
    </source>
</evidence>
<name>A0A1S4DK15_TOBAC</name>
<accession>A0A1S4DK15</accession>
<dbReference type="AlphaFoldDB" id="A0A1S4DK15"/>
<dbReference type="PANTHER" id="PTHR34427:SF5">
    <property type="entry name" value="DUF4283 DOMAIN-CONTAINING PROTEIN"/>
    <property type="match status" value="1"/>
</dbReference>
<reference evidence="2" key="1">
    <citation type="submission" date="2025-08" db="UniProtKB">
        <authorList>
            <consortium name="RefSeq"/>
        </authorList>
    </citation>
    <scope>IDENTIFICATION</scope>
</reference>
<dbReference type="PANTHER" id="PTHR34427">
    <property type="entry name" value="DUF4283 DOMAIN PROTEIN"/>
    <property type="match status" value="1"/>
</dbReference>
<dbReference type="OrthoDB" id="1305046at2759"/>
<gene>
    <name evidence="2" type="primary">LOC107830625</name>
</gene>
<organism evidence="2">
    <name type="scientific">Nicotiana tabacum</name>
    <name type="common">Common tobacco</name>
    <dbReference type="NCBI Taxonomy" id="4097"/>
    <lineage>
        <taxon>Eukaryota</taxon>
        <taxon>Viridiplantae</taxon>
        <taxon>Streptophyta</taxon>
        <taxon>Embryophyta</taxon>
        <taxon>Tracheophyta</taxon>
        <taxon>Spermatophyta</taxon>
        <taxon>Magnoliopsida</taxon>
        <taxon>eudicotyledons</taxon>
        <taxon>Gunneridae</taxon>
        <taxon>Pentapetalae</taxon>
        <taxon>asterids</taxon>
        <taxon>lamiids</taxon>
        <taxon>Solanales</taxon>
        <taxon>Solanaceae</taxon>
        <taxon>Nicotianoideae</taxon>
        <taxon>Nicotianeae</taxon>
        <taxon>Nicotiana</taxon>
    </lineage>
</organism>
<dbReference type="InterPro" id="IPR025558">
    <property type="entry name" value="DUF4283"/>
</dbReference>
<sequence length="428" mass="48871">MEKKLFFLAGEKSFELLDISENVNRWFLLIERGRRFTSRLKIDEIFLRWVCEQLQHASLGSGDLCRKWGRKIQAYTYRVYQNFNGYGRFVRIESWIGDNKKASIIIPEFGYNTGWRDIAGRILQFLGKPQIILRRTTPELSYTNAAMIQEWPESGLNVAKVVDKMVRVNPDANNNSSGFLSNCLIGTFNDPFSASPKPEVIQSWFTKRWQVTAGLRVTHLSHNQFLFHLPSKQEATRIKEGEWFWNGRRLSLGWWSPVSGTQMNKVNSEHVWIRALGVPLHTWSEGTFKAIGDLCGGFVGVDVETKNKLNLFWARICVKVCLSEPPSRVEVEVGDWKYWVSIVPDDFCKISRNGVSGVPKTVDTEVGTSMSKKPVVVDDRHVRGHVGVTQNLNFELGQRTGPLVQPTPVQLQIKKDSFDKEHGLGLLL</sequence>